<dbReference type="PANTHER" id="PTHR23501:SF191">
    <property type="entry name" value="VACUOLAR BASIC AMINO ACID TRANSPORTER 4"/>
    <property type="match status" value="1"/>
</dbReference>
<evidence type="ECO:0000256" key="2">
    <source>
        <dbReference type="ARBA" id="ARBA00022448"/>
    </source>
</evidence>
<evidence type="ECO:0000313" key="10">
    <source>
        <dbReference type="Proteomes" id="UP000740926"/>
    </source>
</evidence>
<organism evidence="9 10">
    <name type="scientific">Rhizopus delemar</name>
    <dbReference type="NCBI Taxonomy" id="936053"/>
    <lineage>
        <taxon>Eukaryota</taxon>
        <taxon>Fungi</taxon>
        <taxon>Fungi incertae sedis</taxon>
        <taxon>Mucoromycota</taxon>
        <taxon>Mucoromycotina</taxon>
        <taxon>Mucoromycetes</taxon>
        <taxon>Mucorales</taxon>
        <taxon>Mucorineae</taxon>
        <taxon>Rhizopodaceae</taxon>
        <taxon>Rhizopus</taxon>
    </lineage>
</organism>
<keyword evidence="4 7" id="KW-1133">Transmembrane helix</keyword>
<dbReference type="PRINTS" id="PR01036">
    <property type="entry name" value="TCRTETB"/>
</dbReference>
<feature type="domain" description="Major facilitator superfamily (MFS) profile" evidence="8">
    <location>
        <begin position="55"/>
        <end position="213"/>
    </location>
</feature>
<evidence type="ECO:0000313" key="9">
    <source>
        <dbReference type="EMBL" id="KAG1572408.1"/>
    </source>
</evidence>
<comment type="subcellular location">
    <subcellularLocation>
        <location evidence="1">Endomembrane system</location>
        <topology evidence="1">Multi-pass membrane protein</topology>
    </subcellularLocation>
</comment>
<dbReference type="PANTHER" id="PTHR23501">
    <property type="entry name" value="MAJOR FACILITATOR SUPERFAMILY"/>
    <property type="match status" value="1"/>
</dbReference>
<keyword evidence="3 7" id="KW-0812">Transmembrane</keyword>
<dbReference type="GO" id="GO:0012505">
    <property type="term" value="C:endomembrane system"/>
    <property type="evidence" value="ECO:0007669"/>
    <property type="project" value="UniProtKB-SubCell"/>
</dbReference>
<gene>
    <name evidence="9" type="ORF">G6F50_003759</name>
</gene>
<feature type="transmembrane region" description="Helical" evidence="7">
    <location>
        <begin position="53"/>
        <end position="77"/>
    </location>
</feature>
<comment type="caution">
    <text evidence="9">The sequence shown here is derived from an EMBL/GenBank/DDBJ whole genome shotgun (WGS) entry which is preliminary data.</text>
</comment>
<evidence type="ECO:0000259" key="8">
    <source>
        <dbReference type="PROSITE" id="PS50850"/>
    </source>
</evidence>
<feature type="transmembrane region" description="Helical" evidence="7">
    <location>
        <begin position="149"/>
        <end position="169"/>
    </location>
</feature>
<accession>A0A9P6Z828</accession>
<dbReference type="InterPro" id="IPR011701">
    <property type="entry name" value="MFS"/>
</dbReference>
<evidence type="ECO:0000256" key="6">
    <source>
        <dbReference type="SAM" id="MobiDB-lite"/>
    </source>
</evidence>
<dbReference type="Gene3D" id="1.20.1720.10">
    <property type="entry name" value="Multidrug resistance protein D"/>
    <property type="match status" value="1"/>
</dbReference>
<dbReference type="AlphaFoldDB" id="A0A9P6Z828"/>
<dbReference type="Pfam" id="PF07690">
    <property type="entry name" value="MFS_1"/>
    <property type="match status" value="1"/>
</dbReference>
<proteinExistence type="predicted"/>
<evidence type="ECO:0000256" key="7">
    <source>
        <dbReference type="SAM" id="Phobius"/>
    </source>
</evidence>
<dbReference type="GO" id="GO:0022857">
    <property type="term" value="F:transmembrane transporter activity"/>
    <property type="evidence" value="ECO:0007669"/>
    <property type="project" value="InterPro"/>
</dbReference>
<evidence type="ECO:0000256" key="1">
    <source>
        <dbReference type="ARBA" id="ARBA00004127"/>
    </source>
</evidence>
<feature type="region of interest" description="Disordered" evidence="6">
    <location>
        <begin position="1"/>
        <end position="33"/>
    </location>
</feature>
<dbReference type="SUPFAM" id="SSF103473">
    <property type="entry name" value="MFS general substrate transporter"/>
    <property type="match status" value="1"/>
</dbReference>
<keyword evidence="5 7" id="KW-0472">Membrane</keyword>
<evidence type="ECO:0000256" key="5">
    <source>
        <dbReference type="ARBA" id="ARBA00023136"/>
    </source>
</evidence>
<dbReference type="PROSITE" id="PS50850">
    <property type="entry name" value="MFS"/>
    <property type="match status" value="1"/>
</dbReference>
<keyword evidence="2" id="KW-0813">Transport</keyword>
<reference evidence="9 10" key="1">
    <citation type="journal article" date="2020" name="Microb. Genom.">
        <title>Genetic diversity of clinical and environmental Mucorales isolates obtained from an investigation of mucormycosis cases among solid organ transplant recipients.</title>
        <authorList>
            <person name="Nguyen M.H."/>
            <person name="Kaul D."/>
            <person name="Muto C."/>
            <person name="Cheng S.J."/>
            <person name="Richter R.A."/>
            <person name="Bruno V.M."/>
            <person name="Liu G."/>
            <person name="Beyhan S."/>
            <person name="Sundermann A.J."/>
            <person name="Mounaud S."/>
            <person name="Pasculle A.W."/>
            <person name="Nierman W.C."/>
            <person name="Driscoll E."/>
            <person name="Cumbie R."/>
            <person name="Clancy C.J."/>
            <person name="Dupont C.L."/>
        </authorList>
    </citation>
    <scope>NUCLEOTIDE SEQUENCE [LARGE SCALE GENOMIC DNA]</scope>
    <source>
        <strain evidence="9 10">GL24</strain>
    </source>
</reference>
<name>A0A9P6Z828_9FUNG</name>
<sequence length="213" mass="23299">METTNSSNTNISDSTVDQSISTPAPVTEKTETVNEDKKLSTVEEYKNKKTNRLLTFIGLQVALFLSALDSTIISTALPRIGSDFNQMTIVSWVATAYILTFDAFQPLFAKFSDIFGRKWILMFGIGLFLFGSVLCGAATTMIMLIVARAIAGIGAAGINSMVFIIISDIVPLEKRGSYQGIINAVFALASVFGPLIGGSFTDYVTWRWNFYIK</sequence>
<evidence type="ECO:0000256" key="4">
    <source>
        <dbReference type="ARBA" id="ARBA00022989"/>
    </source>
</evidence>
<dbReference type="Proteomes" id="UP000740926">
    <property type="component" value="Unassembled WGS sequence"/>
</dbReference>
<evidence type="ECO:0000256" key="3">
    <source>
        <dbReference type="ARBA" id="ARBA00022692"/>
    </source>
</evidence>
<dbReference type="EMBL" id="JAANIU010000420">
    <property type="protein sequence ID" value="KAG1572408.1"/>
    <property type="molecule type" value="Genomic_DNA"/>
</dbReference>
<feature type="transmembrane region" description="Helical" evidence="7">
    <location>
        <begin position="120"/>
        <end position="143"/>
    </location>
</feature>
<dbReference type="InterPro" id="IPR020846">
    <property type="entry name" value="MFS_dom"/>
</dbReference>
<keyword evidence="10" id="KW-1185">Reference proteome</keyword>
<feature type="transmembrane region" description="Helical" evidence="7">
    <location>
        <begin position="181"/>
        <end position="200"/>
    </location>
</feature>
<protein>
    <recommendedName>
        <fullName evidence="8">Major facilitator superfamily (MFS) profile domain-containing protein</fullName>
    </recommendedName>
</protein>
<feature type="compositionally biased region" description="Low complexity" evidence="6">
    <location>
        <begin position="1"/>
        <end position="15"/>
    </location>
</feature>
<dbReference type="GO" id="GO:0005886">
    <property type="term" value="C:plasma membrane"/>
    <property type="evidence" value="ECO:0007669"/>
    <property type="project" value="TreeGrafter"/>
</dbReference>
<feature type="transmembrane region" description="Helical" evidence="7">
    <location>
        <begin position="89"/>
        <end position="108"/>
    </location>
</feature>
<dbReference type="InterPro" id="IPR036259">
    <property type="entry name" value="MFS_trans_sf"/>
</dbReference>